<dbReference type="PANTHER" id="PTHR16222:SF28">
    <property type="entry name" value="ADP-RIBOSYLGLYCOHYDROLASE"/>
    <property type="match status" value="1"/>
</dbReference>
<feature type="region of interest" description="Disordered" evidence="2">
    <location>
        <begin position="394"/>
        <end position="418"/>
    </location>
</feature>
<comment type="caution">
    <text evidence="3">The sequence shown here is derived from an EMBL/GenBank/DDBJ whole genome shotgun (WGS) entry which is preliminary data.</text>
</comment>
<dbReference type="Pfam" id="PF03747">
    <property type="entry name" value="ADP_ribosyl_GH"/>
    <property type="match status" value="1"/>
</dbReference>
<evidence type="ECO:0000256" key="1">
    <source>
        <dbReference type="PIRSR" id="PIRSR605502-1"/>
    </source>
</evidence>
<dbReference type="InterPro" id="IPR050792">
    <property type="entry name" value="ADP-ribosylglycohydrolase"/>
</dbReference>
<dbReference type="InterPro" id="IPR036705">
    <property type="entry name" value="Ribosyl_crysJ1_sf"/>
</dbReference>
<dbReference type="Gene3D" id="1.10.4080.10">
    <property type="entry name" value="ADP-ribosylation/Crystallin J1"/>
    <property type="match status" value="1"/>
</dbReference>
<evidence type="ECO:0000313" key="3">
    <source>
        <dbReference type="EMBL" id="KAK7039996.1"/>
    </source>
</evidence>
<feature type="binding site" evidence="1">
    <location>
        <position position="72"/>
    </location>
    <ligand>
        <name>Mg(2+)</name>
        <dbReference type="ChEBI" id="CHEBI:18420"/>
        <label>1</label>
    </ligand>
</feature>
<organism evidence="3 4">
    <name type="scientific">Favolaschia claudopus</name>
    <dbReference type="NCBI Taxonomy" id="2862362"/>
    <lineage>
        <taxon>Eukaryota</taxon>
        <taxon>Fungi</taxon>
        <taxon>Dikarya</taxon>
        <taxon>Basidiomycota</taxon>
        <taxon>Agaricomycotina</taxon>
        <taxon>Agaricomycetes</taxon>
        <taxon>Agaricomycetidae</taxon>
        <taxon>Agaricales</taxon>
        <taxon>Marasmiineae</taxon>
        <taxon>Mycenaceae</taxon>
        <taxon>Favolaschia</taxon>
    </lineage>
</organism>
<evidence type="ECO:0000313" key="4">
    <source>
        <dbReference type="Proteomes" id="UP001362999"/>
    </source>
</evidence>
<keyword evidence="1" id="KW-0479">Metal-binding</keyword>
<reference evidence="3 4" key="1">
    <citation type="journal article" date="2024" name="J Genomics">
        <title>Draft genome sequencing and assembly of Favolaschia claudopus CIRM-BRFM 2984 isolated from oak limbs.</title>
        <authorList>
            <person name="Navarro D."/>
            <person name="Drula E."/>
            <person name="Chaduli D."/>
            <person name="Cazenave R."/>
            <person name="Ahrendt S."/>
            <person name="Wang J."/>
            <person name="Lipzen A."/>
            <person name="Daum C."/>
            <person name="Barry K."/>
            <person name="Grigoriev I.V."/>
            <person name="Favel A."/>
            <person name="Rosso M.N."/>
            <person name="Martin F."/>
        </authorList>
    </citation>
    <scope>NUCLEOTIDE SEQUENCE [LARGE SCALE GENOMIC DNA]</scope>
    <source>
        <strain evidence="3 4">CIRM-BRFM 2984</strain>
    </source>
</reference>
<sequence>MNNTKVLDKAEGALFGSALGDSIGIYTEFMTAEEAAEAYGSPSPDFTLVPPETPFHNDSHRCRFESRAWTDDTDHALLIMLSYLRLRQLSPTDFAVRLHSWCSQGLRVLDRLPMGLGKTVGGVVATPSFTTKPMETAYYYWDENCQRLAAANGSLMRTAPVGVICIPKTEEQTFKTAIIMGYVTHADPRCALSVAIVAGLIRALCLDEISDVTQMRDLIERAWAYVQRTLPEDQLALLERDEFEKHAYAEDLDSLVLCDRSMGYVYKCLGSSLWCLRRVLTHQNTFRSAMTMLVMCGGDADTNGAVAGALMGALCGYEDLPKEWRDGMRHAEWYREKGKALCVVAGISNEGVYESESDRDTLIDGGKGMLTEEEMKKREMGIMERMLLAEKERREAAEAKRGKEKKRASGWKSWLPDS</sequence>
<name>A0AAW0CNQ7_9AGAR</name>
<feature type="binding site" evidence="1">
    <location>
        <position position="299"/>
    </location>
    <ligand>
        <name>Mg(2+)</name>
        <dbReference type="ChEBI" id="CHEBI:18420"/>
        <label>1</label>
    </ligand>
</feature>
<dbReference type="AlphaFoldDB" id="A0AAW0CNQ7"/>
<dbReference type="InterPro" id="IPR005502">
    <property type="entry name" value="Ribosyl_crysJ1"/>
</dbReference>
<evidence type="ECO:0000256" key="2">
    <source>
        <dbReference type="SAM" id="MobiDB-lite"/>
    </source>
</evidence>
<dbReference type="SUPFAM" id="SSF101478">
    <property type="entry name" value="ADP-ribosylglycohydrolase"/>
    <property type="match status" value="1"/>
</dbReference>
<feature type="binding site" evidence="1">
    <location>
        <position position="302"/>
    </location>
    <ligand>
        <name>Mg(2+)</name>
        <dbReference type="ChEBI" id="CHEBI:18420"/>
        <label>2</label>
    </ligand>
</feature>
<gene>
    <name evidence="3" type="ORF">R3P38DRAFT_2614633</name>
</gene>
<keyword evidence="4" id="KW-1185">Reference proteome</keyword>
<keyword evidence="1" id="KW-0460">Magnesium</keyword>
<protein>
    <submittedName>
        <fullName evidence="3">ADP-ribosylglycohydrolase-domain-containing protein</fullName>
    </submittedName>
</protein>
<feature type="binding site" evidence="1">
    <location>
        <position position="71"/>
    </location>
    <ligand>
        <name>Mg(2+)</name>
        <dbReference type="ChEBI" id="CHEBI:18420"/>
        <label>1</label>
    </ligand>
</feature>
<proteinExistence type="predicted"/>
<dbReference type="EMBL" id="JAWWNJ010000016">
    <property type="protein sequence ID" value="KAK7039996.1"/>
    <property type="molecule type" value="Genomic_DNA"/>
</dbReference>
<dbReference type="PANTHER" id="PTHR16222">
    <property type="entry name" value="ADP-RIBOSYLGLYCOHYDROLASE"/>
    <property type="match status" value="1"/>
</dbReference>
<dbReference type="GO" id="GO:0046872">
    <property type="term" value="F:metal ion binding"/>
    <property type="evidence" value="ECO:0007669"/>
    <property type="project" value="UniProtKB-KW"/>
</dbReference>
<dbReference type="Proteomes" id="UP001362999">
    <property type="component" value="Unassembled WGS sequence"/>
</dbReference>
<accession>A0AAW0CNQ7</accession>
<comment type="cofactor">
    <cofactor evidence="1">
        <name>Mg(2+)</name>
        <dbReference type="ChEBI" id="CHEBI:18420"/>
    </cofactor>
    <text evidence="1">Binds 2 magnesium ions per subunit.</text>
</comment>
<feature type="binding site" evidence="1">
    <location>
        <position position="301"/>
    </location>
    <ligand>
        <name>Mg(2+)</name>
        <dbReference type="ChEBI" id="CHEBI:18420"/>
        <label>1</label>
    </ligand>
</feature>
<feature type="binding site" evidence="1">
    <location>
        <position position="70"/>
    </location>
    <ligand>
        <name>Mg(2+)</name>
        <dbReference type="ChEBI" id="CHEBI:18420"/>
        <label>1</label>
    </ligand>
</feature>